<evidence type="ECO:0000313" key="1">
    <source>
        <dbReference type="EMBL" id="QEE16408.1"/>
    </source>
</evidence>
<keyword evidence="2" id="KW-1185">Reference proteome</keyword>
<reference evidence="1 2" key="1">
    <citation type="journal article" date="2020" name="Nature">
        <title>Isolation of an archaeon at the prokaryote-eukaryote interface.</title>
        <authorList>
            <person name="Imachi H."/>
            <person name="Nobu M.K."/>
            <person name="Nakahara N."/>
            <person name="Morono Y."/>
            <person name="Ogawara M."/>
            <person name="Takaki Y."/>
            <person name="Takano Y."/>
            <person name="Uematsu K."/>
            <person name="Ikuta T."/>
            <person name="Ito M."/>
            <person name="Matsui Y."/>
            <person name="Miyazaki M."/>
            <person name="Murata K."/>
            <person name="Saito Y."/>
            <person name="Sakai S."/>
            <person name="Song C."/>
            <person name="Tasumi E."/>
            <person name="Yamanaka Y."/>
            <person name="Yamaguchi T."/>
            <person name="Kamagata Y."/>
            <person name="Tamaki H."/>
            <person name="Takai K."/>
        </authorList>
    </citation>
    <scope>NUCLEOTIDE SEQUENCE [LARGE SCALE GENOMIC DNA]</scope>
    <source>
        <strain evidence="1 2">MK-D1</strain>
    </source>
</reference>
<organism evidence="1 2">
    <name type="scientific">Promethearchaeum syntrophicum</name>
    <dbReference type="NCBI Taxonomy" id="2594042"/>
    <lineage>
        <taxon>Archaea</taxon>
        <taxon>Promethearchaeati</taxon>
        <taxon>Promethearchaeota</taxon>
        <taxon>Promethearchaeia</taxon>
        <taxon>Promethearchaeales</taxon>
        <taxon>Promethearchaeaceae</taxon>
        <taxon>Promethearchaeum</taxon>
    </lineage>
</organism>
<dbReference type="KEGG" id="psyt:DSAG12_02238"/>
<protein>
    <submittedName>
        <fullName evidence="1">Uncharacterized protein</fullName>
    </submittedName>
</protein>
<dbReference type="EMBL" id="CP042905">
    <property type="protein sequence ID" value="QEE16408.1"/>
    <property type="molecule type" value="Genomic_DNA"/>
</dbReference>
<dbReference type="AlphaFoldDB" id="A0A5B9DB84"/>
<dbReference type="Proteomes" id="UP000321408">
    <property type="component" value="Chromosome"/>
</dbReference>
<dbReference type="RefSeq" id="WP_147663289.1">
    <property type="nucleotide sequence ID" value="NZ_CP042905.2"/>
</dbReference>
<accession>A0A5B9DB84</accession>
<sequence>MKYKNTLEKTEMLKYAQKHYFSLGIDDGAAKLCKSNFRFGLAKIHFAQNHLGLKPNATFISTPDETISRNKRRWNSGYGYGGKLIWGHKNDPLIFVDTKPNACGMLVGGLDELPKPDDILKKVKNIVSSEVYIDNIKVEWDYHKGNHFIDIMETDLDSYNSQKFPKYMFVIHGSAPELQQENDKGVGLYYDKSKNLMNICNSINTPFGEIKYLEGNNAKEYFEFFNFAKKFAADKRRKAAEMLFGNFKEISNPLHQGLLSYGELVLGAQHITSDEQKIFPIALRSDLPIYLMHGVKSLSEEQIDDLGFENRAKKFGILKNLKEFNVLPHGGGYDLPHINSVIEVLEIENEHYFVCEQEIQEGFTIFSDVAETSYIYRGKKIVNRTVNLELGNIVGKLFPKFVLKI</sequence>
<dbReference type="GeneID" id="41330228"/>
<name>A0A5B9DB84_9ARCH</name>
<dbReference type="OrthoDB" id="386161at2157"/>
<evidence type="ECO:0000313" key="2">
    <source>
        <dbReference type="Proteomes" id="UP000321408"/>
    </source>
</evidence>
<proteinExistence type="predicted"/>
<reference evidence="1 2" key="2">
    <citation type="journal article" date="2024" name="Int. J. Syst. Evol. Microbiol.">
        <title>Promethearchaeum syntrophicum gen. nov., sp. nov., an anaerobic, obligately syntrophic archaeon, the first isolate of the lineage 'Asgard' archaea, and proposal of the new archaeal phylum Promethearchaeota phyl. nov. and kingdom Promethearchaeati regn. nov.</title>
        <authorList>
            <person name="Imachi H."/>
            <person name="Nobu M.K."/>
            <person name="Kato S."/>
            <person name="Takaki Y."/>
            <person name="Miyazaki M."/>
            <person name="Miyata M."/>
            <person name="Ogawara M."/>
            <person name="Saito Y."/>
            <person name="Sakai S."/>
            <person name="Tahara Y.O."/>
            <person name="Takano Y."/>
            <person name="Tasumi E."/>
            <person name="Uematsu K."/>
            <person name="Yoshimura T."/>
            <person name="Itoh T."/>
            <person name="Ohkuma M."/>
            <person name="Takai K."/>
        </authorList>
    </citation>
    <scope>NUCLEOTIDE SEQUENCE [LARGE SCALE GENOMIC DNA]</scope>
    <source>
        <strain evidence="1 2">MK-D1</strain>
    </source>
</reference>
<gene>
    <name evidence="1" type="ORF">DSAG12_02238</name>
</gene>